<dbReference type="AlphaFoldDB" id="A0A5J4T2L5"/>
<dbReference type="EMBL" id="SNRY01000008">
    <property type="protein sequence ID" value="KAA6351891.1"/>
    <property type="molecule type" value="Genomic_DNA"/>
</dbReference>
<evidence type="ECO:0000313" key="1">
    <source>
        <dbReference type="EMBL" id="KAA6351891.1"/>
    </source>
</evidence>
<reference evidence="1" key="1">
    <citation type="submission" date="2019-03" db="EMBL/GenBank/DDBJ databases">
        <title>Single cell metagenomics reveals metabolic interactions within the superorganism composed of flagellate Streblomastix strix and complex community of Bacteroidetes bacteria on its surface.</title>
        <authorList>
            <person name="Treitli S.C."/>
            <person name="Kolisko M."/>
            <person name="Husnik F."/>
            <person name="Keeling P."/>
            <person name="Hampl V."/>
        </authorList>
    </citation>
    <scope>NUCLEOTIDE SEQUENCE</scope>
    <source>
        <strain evidence="1">STM</strain>
    </source>
</reference>
<name>A0A5J4T2L5_9ZZZZ</name>
<accession>A0A5J4T2L5</accession>
<protein>
    <submittedName>
        <fullName evidence="1">Uncharacterized protein</fullName>
    </submittedName>
</protein>
<comment type="caution">
    <text evidence="1">The sequence shown here is derived from an EMBL/GenBank/DDBJ whole genome shotgun (WGS) entry which is preliminary data.</text>
</comment>
<proteinExistence type="predicted"/>
<gene>
    <name evidence="1" type="ORF">EZS27_000840</name>
</gene>
<sequence length="69" mass="7938">MRIIPIQSFKSPDPKIFFVVFHKITYLIACQTIGIADNLRELLNTIPFVHPIHTLLTSSYPKVRFGIII</sequence>
<organism evidence="1">
    <name type="scientific">termite gut metagenome</name>
    <dbReference type="NCBI Taxonomy" id="433724"/>
    <lineage>
        <taxon>unclassified sequences</taxon>
        <taxon>metagenomes</taxon>
        <taxon>organismal metagenomes</taxon>
    </lineage>
</organism>